<dbReference type="InterPro" id="IPR052198">
    <property type="entry name" value="IorB_Oxidoreductase"/>
</dbReference>
<dbReference type="InterPro" id="IPR002869">
    <property type="entry name" value="Pyrv_flavodox_OxRed_cen"/>
</dbReference>
<evidence type="ECO:0000313" key="4">
    <source>
        <dbReference type="Proteomes" id="UP000028013"/>
    </source>
</evidence>
<dbReference type="Gene3D" id="3.40.920.10">
    <property type="entry name" value="Pyruvate-ferredoxin oxidoreductase, PFOR, domain III"/>
    <property type="match status" value="1"/>
</dbReference>
<dbReference type="SUPFAM" id="SSF53323">
    <property type="entry name" value="Pyruvate-ferredoxin oxidoreductase, PFOR, domain III"/>
    <property type="match status" value="1"/>
</dbReference>
<dbReference type="GO" id="GO:0016903">
    <property type="term" value="F:oxidoreductase activity, acting on the aldehyde or oxo group of donors"/>
    <property type="evidence" value="ECO:0007669"/>
    <property type="project" value="InterPro"/>
</dbReference>
<protein>
    <submittedName>
        <fullName evidence="3">Pyruvate ferredoxin/flavodoxin oxidoreductase family protein</fullName>
    </submittedName>
</protein>
<proteinExistence type="predicted"/>
<keyword evidence="1" id="KW-0560">Oxidoreductase</keyword>
<reference evidence="3 4" key="1">
    <citation type="submission" date="2014-04" db="EMBL/GenBank/DDBJ databases">
        <authorList>
            <person name="Sears C."/>
            <person name="Carroll K."/>
            <person name="Sack B.R."/>
            <person name="Qadri F."/>
            <person name="Myers L.L."/>
            <person name="Chung G.-T."/>
            <person name="Escheverria P."/>
            <person name="Fraser C.M."/>
            <person name="Sadzewicz L."/>
            <person name="Shefchek K.A."/>
            <person name="Tallon L."/>
            <person name="Das S.P."/>
            <person name="Daugherty S."/>
            <person name="Mongodin E.F."/>
        </authorList>
    </citation>
    <scope>NUCLEOTIDE SEQUENCE [LARGE SCALE GENOMIC DNA]</scope>
    <source>
        <strain evidence="3 4">3978 T3 ii</strain>
    </source>
</reference>
<evidence type="ECO:0000256" key="1">
    <source>
        <dbReference type="ARBA" id="ARBA00023002"/>
    </source>
</evidence>
<dbReference type="Proteomes" id="UP000028013">
    <property type="component" value="Unassembled WGS sequence"/>
</dbReference>
<dbReference type="EMBL" id="JNHN01000170">
    <property type="protein sequence ID" value="KDS51292.1"/>
    <property type="molecule type" value="Genomic_DNA"/>
</dbReference>
<evidence type="ECO:0000259" key="2">
    <source>
        <dbReference type="Pfam" id="PF01558"/>
    </source>
</evidence>
<keyword evidence="3" id="KW-0670">Pyruvate</keyword>
<dbReference type="InterPro" id="IPR019752">
    <property type="entry name" value="Pyrv/ketoisovalerate_OxRed_cat"/>
</dbReference>
<sequence>MKKDIILSGVGGQGILSIATVIGKAALKDGLYMKQAEVHGMSQRGGDVQSNLRISDQPIASDLIPTGKCDLIISLEPMEALRYLPYLSPEGWLVTNEAPFINIPNYPAEEDIKAEINKLPHKIMLNVNEVAKEVGSPRVANIVLLGATIPFLGIDYAKVQDSIREIFQRKGDAIVELNLKALAAGKEIAEKLM</sequence>
<feature type="domain" description="Pyruvate/ketoisovalerate oxidoreductase catalytic" evidence="2">
    <location>
        <begin position="11"/>
        <end position="186"/>
    </location>
</feature>
<evidence type="ECO:0000313" key="3">
    <source>
        <dbReference type="EMBL" id="KDS51292.1"/>
    </source>
</evidence>
<dbReference type="RefSeq" id="WP_009036846.1">
    <property type="nucleotide sequence ID" value="NZ_JNHN01000170.1"/>
</dbReference>
<dbReference type="PANTHER" id="PTHR43854:SF1">
    <property type="entry name" value="INDOLEPYRUVATE OXIDOREDUCTASE SUBUNIT IORB"/>
    <property type="match status" value="1"/>
</dbReference>
<organism evidence="3 4">
    <name type="scientific">Bacteroides uniformis str. 3978 T3 ii</name>
    <dbReference type="NCBI Taxonomy" id="1339349"/>
    <lineage>
        <taxon>Bacteria</taxon>
        <taxon>Pseudomonadati</taxon>
        <taxon>Bacteroidota</taxon>
        <taxon>Bacteroidia</taxon>
        <taxon>Bacteroidales</taxon>
        <taxon>Bacteroidaceae</taxon>
        <taxon>Bacteroides</taxon>
    </lineage>
</organism>
<accession>A0A078S550</accession>
<comment type="caution">
    <text evidence="3">The sequence shown here is derived from an EMBL/GenBank/DDBJ whole genome shotgun (WGS) entry which is preliminary data.</text>
</comment>
<gene>
    <name evidence="3" type="ORF">M094_0602</name>
</gene>
<dbReference type="PATRIC" id="fig|1339349.3.peg.1853"/>
<name>A0A078S550_BACUN</name>
<dbReference type="AlphaFoldDB" id="A0A078S550"/>
<dbReference type="NCBIfam" id="NF005324">
    <property type="entry name" value="PRK06853.1-4"/>
    <property type="match status" value="1"/>
</dbReference>
<dbReference type="Pfam" id="PF01558">
    <property type="entry name" value="POR"/>
    <property type="match status" value="1"/>
</dbReference>
<dbReference type="PANTHER" id="PTHR43854">
    <property type="entry name" value="INDOLEPYRUVATE OXIDOREDUCTASE SUBUNIT IORB"/>
    <property type="match status" value="1"/>
</dbReference>